<gene>
    <name evidence="4" type="ORF">KV395_12740</name>
</gene>
<dbReference type="Proteomes" id="UP001215097">
    <property type="component" value="Chromosome"/>
</dbReference>
<evidence type="ECO:0000256" key="2">
    <source>
        <dbReference type="ARBA" id="ARBA00023315"/>
    </source>
</evidence>
<feature type="domain" description="N-acetyltransferase" evidence="3">
    <location>
        <begin position="29"/>
        <end position="167"/>
    </location>
</feature>
<sequence length="180" mass="19443">MAVDALLPMIRSADLSGSDAAVVSAAVGAYLRQTEEEKRREGLSPRPDGDGALPERYRAEVDDPAAAYAGFHVLLAEVDDETLGVVVVAPLDEAAEIKRLWTAPAARGRGIGSALLDAAVATAGGAVRLSVWDWRVGAMRLYASRGFAQVPSWDGRDRLVCMIRQDSSRLQLIRRRRSSR</sequence>
<dbReference type="EMBL" id="CP078075">
    <property type="protein sequence ID" value="WDM44059.1"/>
    <property type="molecule type" value="Genomic_DNA"/>
</dbReference>
<name>A0ABY7XSP0_MICLT</name>
<evidence type="ECO:0000313" key="4">
    <source>
        <dbReference type="EMBL" id="WDM44059.1"/>
    </source>
</evidence>
<dbReference type="PROSITE" id="PS51186">
    <property type="entry name" value="GNAT"/>
    <property type="match status" value="1"/>
</dbReference>
<dbReference type="CDD" id="cd04301">
    <property type="entry name" value="NAT_SF"/>
    <property type="match status" value="1"/>
</dbReference>
<dbReference type="InterPro" id="IPR050832">
    <property type="entry name" value="Bact_Acetyltransf"/>
</dbReference>
<protein>
    <submittedName>
        <fullName evidence="4">GNAT family N-acetyltransferase</fullName>
    </submittedName>
</protein>
<dbReference type="PANTHER" id="PTHR43877:SF2">
    <property type="entry name" value="AMINOALKYLPHOSPHONATE N-ACETYLTRANSFERASE-RELATED"/>
    <property type="match status" value="1"/>
</dbReference>
<evidence type="ECO:0000256" key="1">
    <source>
        <dbReference type="ARBA" id="ARBA00022679"/>
    </source>
</evidence>
<dbReference type="SUPFAM" id="SSF55729">
    <property type="entry name" value="Acyl-CoA N-acyltransferases (Nat)"/>
    <property type="match status" value="1"/>
</dbReference>
<keyword evidence="5" id="KW-1185">Reference proteome</keyword>
<evidence type="ECO:0000313" key="5">
    <source>
        <dbReference type="Proteomes" id="UP001215097"/>
    </source>
</evidence>
<keyword evidence="1" id="KW-0808">Transferase</keyword>
<keyword evidence="2" id="KW-0012">Acyltransferase</keyword>
<dbReference type="Gene3D" id="3.40.630.30">
    <property type="match status" value="1"/>
</dbReference>
<dbReference type="Pfam" id="PF00583">
    <property type="entry name" value="Acetyltransf_1"/>
    <property type="match status" value="1"/>
</dbReference>
<reference evidence="4 5" key="1">
    <citation type="submission" date="2021-06" db="EMBL/GenBank/DDBJ databases">
        <title>Genome-based taxonomic framework of Microbacterium strains isolated from marine environment, the description of four new species and reclassification of four preexisting species.</title>
        <authorList>
            <person name="Lee S.D."/>
            <person name="Kim S.-M."/>
            <person name="Byeon Y.-S."/>
            <person name="Yang H.L."/>
            <person name="Kim I.S."/>
        </authorList>
    </citation>
    <scope>NUCLEOTIDE SEQUENCE [LARGE SCALE GENOMIC DNA]</scope>
    <source>
        <strain evidence="4 5">KACC 14465</strain>
    </source>
</reference>
<proteinExistence type="predicted"/>
<accession>A0ABY7XSP0</accession>
<dbReference type="InterPro" id="IPR000182">
    <property type="entry name" value="GNAT_dom"/>
</dbReference>
<dbReference type="PANTHER" id="PTHR43877">
    <property type="entry name" value="AMINOALKYLPHOSPHONATE N-ACETYLTRANSFERASE-RELATED-RELATED"/>
    <property type="match status" value="1"/>
</dbReference>
<dbReference type="InterPro" id="IPR016181">
    <property type="entry name" value="Acyl_CoA_acyltransferase"/>
</dbReference>
<organism evidence="4 5">
    <name type="scientific">Microbacterium luteolum</name>
    <name type="common">Aureobacterium luteolum</name>
    <dbReference type="NCBI Taxonomy" id="69367"/>
    <lineage>
        <taxon>Bacteria</taxon>
        <taxon>Bacillati</taxon>
        <taxon>Actinomycetota</taxon>
        <taxon>Actinomycetes</taxon>
        <taxon>Micrococcales</taxon>
        <taxon>Microbacteriaceae</taxon>
        <taxon>Microbacterium</taxon>
    </lineage>
</organism>
<evidence type="ECO:0000259" key="3">
    <source>
        <dbReference type="PROSITE" id="PS51186"/>
    </source>
</evidence>